<dbReference type="RefSeq" id="XP_010936494.1">
    <property type="nucleotide sequence ID" value="XM_010938192.1"/>
</dbReference>
<accession>A0A6I9S3C1</accession>
<dbReference type="InParanoid" id="A0A6I9S3C1"/>
<keyword evidence="1" id="KW-1185">Reference proteome</keyword>
<evidence type="ECO:0000313" key="1">
    <source>
        <dbReference type="Proteomes" id="UP000504607"/>
    </source>
</evidence>
<dbReference type="PANTHER" id="PTHR33116:SF78">
    <property type="entry name" value="OS12G0587133 PROTEIN"/>
    <property type="match status" value="1"/>
</dbReference>
<dbReference type="Proteomes" id="UP000504607">
    <property type="component" value="Chromosome 13"/>
</dbReference>
<sequence>MAFEIRGVLMEWKRTLITLILKRSDISIPKHFRPISLCTILYKEFMHHLQRAPYRHSLMVIKLDMEQTYDRMSWSFLRRMLQELGFKERWIGWTIDCIEASSFTILVNGTPTEFFYSFVGLHQGQLVNIQKSTVIFSPRMKPQVQLAIEKCLGIRKQTGMLTYLGVSITSHHLRRAECRPLKQQIQENLQGL</sequence>
<reference evidence="2" key="1">
    <citation type="submission" date="2025-08" db="UniProtKB">
        <authorList>
            <consortium name="RefSeq"/>
        </authorList>
    </citation>
    <scope>IDENTIFICATION</scope>
</reference>
<dbReference type="PANTHER" id="PTHR33116">
    <property type="entry name" value="REVERSE TRANSCRIPTASE ZINC-BINDING DOMAIN-CONTAINING PROTEIN-RELATED-RELATED"/>
    <property type="match status" value="1"/>
</dbReference>
<dbReference type="OrthoDB" id="783377at2759"/>
<name>A0A6I9S3C1_ELAGV</name>
<protein>
    <submittedName>
        <fullName evidence="2">Uncharacterized protein LOC105056119</fullName>
    </submittedName>
</protein>
<dbReference type="AlphaFoldDB" id="A0A6I9S3C1"/>
<organism evidence="1 2">
    <name type="scientific">Elaeis guineensis var. tenera</name>
    <name type="common">Oil palm</name>
    <dbReference type="NCBI Taxonomy" id="51953"/>
    <lineage>
        <taxon>Eukaryota</taxon>
        <taxon>Viridiplantae</taxon>
        <taxon>Streptophyta</taxon>
        <taxon>Embryophyta</taxon>
        <taxon>Tracheophyta</taxon>
        <taxon>Spermatophyta</taxon>
        <taxon>Magnoliopsida</taxon>
        <taxon>Liliopsida</taxon>
        <taxon>Arecaceae</taxon>
        <taxon>Arecoideae</taxon>
        <taxon>Cocoseae</taxon>
        <taxon>Elaeidinae</taxon>
        <taxon>Elaeis</taxon>
    </lineage>
</organism>
<proteinExistence type="predicted"/>
<gene>
    <name evidence="2" type="primary">LOC105056119</name>
</gene>
<evidence type="ECO:0000313" key="2">
    <source>
        <dbReference type="RefSeq" id="XP_010936494.1"/>
    </source>
</evidence>